<feature type="domain" description="Radical SAM core" evidence="14">
    <location>
        <begin position="42"/>
        <end position="265"/>
    </location>
</feature>
<dbReference type="CDD" id="cd21117">
    <property type="entry name" value="Twitch_MoaA"/>
    <property type="match status" value="1"/>
</dbReference>
<dbReference type="InterPro" id="IPR050105">
    <property type="entry name" value="MoCo_biosynth_MoaA/MoaC"/>
</dbReference>
<dbReference type="GO" id="GO:0046872">
    <property type="term" value="F:metal ion binding"/>
    <property type="evidence" value="ECO:0007669"/>
    <property type="project" value="UniProtKB-KW"/>
</dbReference>
<evidence type="ECO:0000256" key="9">
    <source>
        <dbReference type="ARBA" id="ARBA00023014"/>
    </source>
</evidence>
<dbReference type="VEuPathDB" id="FungiDB:BON22_3763"/>
<dbReference type="SFLD" id="SFLDG01383">
    <property type="entry name" value="cyclic_pyranopterin_phosphate"/>
    <property type="match status" value="1"/>
</dbReference>
<dbReference type="InterPro" id="IPR013483">
    <property type="entry name" value="MoaA"/>
</dbReference>
<evidence type="ECO:0000256" key="5">
    <source>
        <dbReference type="ARBA" id="ARBA00022691"/>
    </source>
</evidence>
<keyword evidence="10" id="KW-0342">GTP-binding</keyword>
<dbReference type="HAMAP" id="MF_01225_B">
    <property type="entry name" value="MoaA_B"/>
    <property type="match status" value="1"/>
</dbReference>
<dbReference type="OrthoDB" id="429626at2759"/>
<reference evidence="15" key="1">
    <citation type="journal article" date="2014" name="Genome Announc.">
        <title>Genome sequence of the yeast Cyberlindnera fabianii (Hansenula fabianii).</title>
        <authorList>
            <person name="Freel K.C."/>
            <person name="Sarilar V."/>
            <person name="Neuveglise C."/>
            <person name="Devillers H."/>
            <person name="Friedrich A."/>
            <person name="Schacherer J."/>
        </authorList>
    </citation>
    <scope>NUCLEOTIDE SEQUENCE</scope>
    <source>
        <strain evidence="15">YJS4271</strain>
    </source>
</reference>
<dbReference type="UniPathway" id="UPA00344"/>
<dbReference type="SUPFAM" id="SSF102114">
    <property type="entry name" value="Radical SAM enzymes"/>
    <property type="match status" value="1"/>
</dbReference>
<evidence type="ECO:0000256" key="4">
    <source>
        <dbReference type="ARBA" id="ARBA00022485"/>
    </source>
</evidence>
<dbReference type="CDD" id="cd01335">
    <property type="entry name" value="Radical_SAM"/>
    <property type="match status" value="1"/>
</dbReference>
<dbReference type="Gene3D" id="3.20.20.70">
    <property type="entry name" value="Aldolase class I"/>
    <property type="match status" value="1"/>
</dbReference>
<dbReference type="Pfam" id="PF04055">
    <property type="entry name" value="Radical_SAM"/>
    <property type="match status" value="1"/>
</dbReference>
<comment type="cofactor">
    <cofactor evidence="1">
        <name>[4Fe-4S] cluster</name>
        <dbReference type="ChEBI" id="CHEBI:49883"/>
    </cofactor>
</comment>
<protein>
    <recommendedName>
        <fullName evidence="3">GTP 3',8-cyclase</fullName>
        <ecNumber evidence="3">4.1.99.22</ecNumber>
    </recommendedName>
</protein>
<keyword evidence="7" id="KW-0547">Nucleotide-binding</keyword>
<keyword evidence="6" id="KW-0479">Metal-binding</keyword>
<dbReference type="InterPro" id="IPR000385">
    <property type="entry name" value="MoaA_NifB_PqqE_Fe-S-bd_CS"/>
</dbReference>
<dbReference type="InterPro" id="IPR013785">
    <property type="entry name" value="Aldolase_TIM"/>
</dbReference>
<dbReference type="InterPro" id="IPR006638">
    <property type="entry name" value="Elp3/MiaA/NifB-like_rSAM"/>
</dbReference>
<gene>
    <name evidence="15" type="ORF">CYFA0S_07e03840g</name>
</gene>
<dbReference type="GO" id="GO:0061798">
    <property type="term" value="F:GTP 3',8'-cyclase activity"/>
    <property type="evidence" value="ECO:0007669"/>
    <property type="project" value="UniProtKB-EC"/>
</dbReference>
<dbReference type="GO" id="GO:0051539">
    <property type="term" value="F:4 iron, 4 sulfur cluster binding"/>
    <property type="evidence" value="ECO:0007669"/>
    <property type="project" value="UniProtKB-KW"/>
</dbReference>
<evidence type="ECO:0000259" key="14">
    <source>
        <dbReference type="PROSITE" id="PS51918"/>
    </source>
</evidence>
<dbReference type="PANTHER" id="PTHR22960">
    <property type="entry name" value="MOLYBDOPTERIN COFACTOR SYNTHESIS PROTEIN A"/>
    <property type="match status" value="1"/>
</dbReference>
<dbReference type="NCBIfam" id="NF001199">
    <property type="entry name" value="PRK00164.2-1"/>
    <property type="match status" value="1"/>
</dbReference>
<dbReference type="Pfam" id="PF06463">
    <property type="entry name" value="Mob_synth_C"/>
    <property type="match status" value="1"/>
</dbReference>
<keyword evidence="4" id="KW-0004">4Fe-4S</keyword>
<dbReference type="GO" id="GO:0006777">
    <property type="term" value="P:Mo-molybdopterin cofactor biosynthetic process"/>
    <property type="evidence" value="ECO:0007669"/>
    <property type="project" value="UniProtKB-KW"/>
</dbReference>
<evidence type="ECO:0000256" key="1">
    <source>
        <dbReference type="ARBA" id="ARBA00001966"/>
    </source>
</evidence>
<dbReference type="SMART" id="SM00729">
    <property type="entry name" value="Elp3"/>
    <property type="match status" value="1"/>
</dbReference>
<evidence type="ECO:0000256" key="6">
    <source>
        <dbReference type="ARBA" id="ARBA00022723"/>
    </source>
</evidence>
<dbReference type="PROSITE" id="PS01305">
    <property type="entry name" value="MOAA_NIFB_PQQE"/>
    <property type="match status" value="1"/>
</dbReference>
<evidence type="ECO:0000256" key="8">
    <source>
        <dbReference type="ARBA" id="ARBA00023004"/>
    </source>
</evidence>
<dbReference type="SFLD" id="SFLDS00029">
    <property type="entry name" value="Radical_SAM"/>
    <property type="match status" value="1"/>
</dbReference>
<organism evidence="15">
    <name type="scientific">Cyberlindnera fabianii</name>
    <name type="common">Yeast</name>
    <name type="synonym">Hansenula fabianii</name>
    <dbReference type="NCBI Taxonomy" id="36022"/>
    <lineage>
        <taxon>Eukaryota</taxon>
        <taxon>Fungi</taxon>
        <taxon>Dikarya</taxon>
        <taxon>Ascomycota</taxon>
        <taxon>Saccharomycotina</taxon>
        <taxon>Saccharomycetes</taxon>
        <taxon>Phaffomycetales</taxon>
        <taxon>Phaffomycetaceae</taxon>
        <taxon>Cyberlindnera</taxon>
    </lineage>
</organism>
<evidence type="ECO:0000256" key="10">
    <source>
        <dbReference type="ARBA" id="ARBA00023134"/>
    </source>
</evidence>
<accession>A0A061AVK7</accession>
<dbReference type="AlphaFoldDB" id="A0A061AVK7"/>
<dbReference type="PhylomeDB" id="A0A061AVK7"/>
<keyword evidence="11" id="KW-0501">Molybdenum cofactor biosynthesis</keyword>
<dbReference type="InterPro" id="IPR040064">
    <property type="entry name" value="MoaA-like"/>
</dbReference>
<evidence type="ECO:0000256" key="11">
    <source>
        <dbReference type="ARBA" id="ARBA00023150"/>
    </source>
</evidence>
<keyword evidence="5" id="KW-0949">S-adenosyl-L-methionine</keyword>
<comment type="catalytic activity">
    <reaction evidence="13">
        <text>GTP + AH2 + S-adenosyl-L-methionine = (8S)-3',8-cyclo-7,8-dihydroguanosine 5'-triphosphate + 5'-deoxyadenosine + L-methionine + A + H(+)</text>
        <dbReference type="Rhea" id="RHEA:49576"/>
        <dbReference type="ChEBI" id="CHEBI:13193"/>
        <dbReference type="ChEBI" id="CHEBI:15378"/>
        <dbReference type="ChEBI" id="CHEBI:17319"/>
        <dbReference type="ChEBI" id="CHEBI:17499"/>
        <dbReference type="ChEBI" id="CHEBI:37565"/>
        <dbReference type="ChEBI" id="CHEBI:57844"/>
        <dbReference type="ChEBI" id="CHEBI:59789"/>
        <dbReference type="ChEBI" id="CHEBI:131766"/>
        <dbReference type="EC" id="4.1.99.22"/>
    </reaction>
</comment>
<evidence type="ECO:0000256" key="7">
    <source>
        <dbReference type="ARBA" id="ARBA00022741"/>
    </source>
</evidence>
<dbReference type="GO" id="GO:0005525">
    <property type="term" value="F:GTP binding"/>
    <property type="evidence" value="ECO:0007669"/>
    <property type="project" value="UniProtKB-KW"/>
</dbReference>
<proteinExistence type="inferred from homology"/>
<comment type="pathway">
    <text evidence="2">Cofactor biosynthesis; molybdopterin biosynthesis.</text>
</comment>
<dbReference type="EMBL" id="LK052892">
    <property type="protein sequence ID" value="CDR41588.1"/>
    <property type="molecule type" value="Genomic_DNA"/>
</dbReference>
<evidence type="ECO:0000313" key="15">
    <source>
        <dbReference type="EMBL" id="CDR41588.1"/>
    </source>
</evidence>
<evidence type="ECO:0000256" key="3">
    <source>
        <dbReference type="ARBA" id="ARBA00012167"/>
    </source>
</evidence>
<dbReference type="GO" id="GO:0061799">
    <property type="term" value="F:cyclic pyranopterin monophosphate synthase activity"/>
    <property type="evidence" value="ECO:0007669"/>
    <property type="project" value="TreeGrafter"/>
</dbReference>
<dbReference type="SFLD" id="SFLDG01067">
    <property type="entry name" value="SPASM/twitch_domain_containing"/>
    <property type="match status" value="1"/>
</dbReference>
<dbReference type="InterPro" id="IPR058240">
    <property type="entry name" value="rSAM_sf"/>
</dbReference>
<keyword evidence="9" id="KW-0411">Iron-sulfur</keyword>
<dbReference type="SFLD" id="SFLDG01386">
    <property type="entry name" value="main_SPASM_domain-containing"/>
    <property type="match status" value="1"/>
</dbReference>
<name>A0A061AVK7_CYBFA</name>
<keyword evidence="12" id="KW-0456">Lyase</keyword>
<evidence type="ECO:0000256" key="2">
    <source>
        <dbReference type="ARBA" id="ARBA00005046"/>
    </source>
</evidence>
<dbReference type="InterPro" id="IPR007197">
    <property type="entry name" value="rSAM"/>
</dbReference>
<sequence>MKPTSILRHASAAAQSSLTNTASRRWDAIRNAKPLSHFLTDSFNRTHDYLRISITERCNLRCLYCMPEEGVPLQHEDKILKTDEIVELAKIFVKQGVRKIRLTGGEPTIRKDIVEIVTRLGQIPGVEELCLTSNGIALHRKLPKLAQAGLTAVNLSLDTLVEGKFVMITRRNGLQNVMKSLETALQLGIPKVKLNVVVIKGLNDDEILKFVRLAQHYPLEIRFIEYMPFDGNKWELDKVMSFSAIMDIIRSEYPVVNRQTHKYGETSKVFDIPGFQGRIGFISSMTDDFCADCTRLRLTSDGNLKVCLFDNGEVSLRDMLRSNASEDEILNVIGRAVKGKKEKHADLDELHLQKNRPMTLIGG</sequence>
<keyword evidence="8" id="KW-0408">Iron</keyword>
<dbReference type="EC" id="4.1.99.22" evidence="3"/>
<dbReference type="PANTHER" id="PTHR22960:SF0">
    <property type="entry name" value="MOLYBDENUM COFACTOR BIOSYNTHESIS PROTEIN 1"/>
    <property type="match status" value="1"/>
</dbReference>
<evidence type="ECO:0000256" key="13">
    <source>
        <dbReference type="ARBA" id="ARBA00048697"/>
    </source>
</evidence>
<dbReference type="InterPro" id="IPR010505">
    <property type="entry name" value="MoaA_twitch"/>
</dbReference>
<dbReference type="PROSITE" id="PS51918">
    <property type="entry name" value="RADICAL_SAM"/>
    <property type="match status" value="1"/>
</dbReference>
<evidence type="ECO:0000256" key="12">
    <source>
        <dbReference type="ARBA" id="ARBA00023239"/>
    </source>
</evidence>
<dbReference type="NCBIfam" id="TIGR02666">
    <property type="entry name" value="moaA"/>
    <property type="match status" value="1"/>
</dbReference>